<dbReference type="InterPro" id="IPR016007">
    <property type="entry name" value="Alpha_rhamnosid"/>
</dbReference>
<comment type="caution">
    <text evidence="1">The sequence shown here is derived from an EMBL/GenBank/DDBJ whole genome shotgun (WGS) entry which is preliminary data.</text>
</comment>
<dbReference type="EMBL" id="PHAO01000001">
    <property type="protein sequence ID" value="PKN02921.1"/>
    <property type="molecule type" value="Genomic_DNA"/>
</dbReference>
<dbReference type="Gene3D" id="2.60.40.10">
    <property type="entry name" value="Immunoglobulins"/>
    <property type="match status" value="3"/>
</dbReference>
<proteinExistence type="predicted"/>
<dbReference type="PANTHER" id="PTHR33307:SF11">
    <property type="entry name" value="ALPHA-L-RHAMNOSIDASE"/>
    <property type="match status" value="1"/>
</dbReference>
<organism evidence="1 2">
    <name type="scientific">Candidatus Dojkabacteria bacterium HGW-Dojkabacteria-1</name>
    <dbReference type="NCBI Taxonomy" id="2013761"/>
    <lineage>
        <taxon>Bacteria</taxon>
        <taxon>Candidatus Dojkabacteria</taxon>
    </lineage>
</organism>
<accession>A0A2N2F3Y6</accession>
<dbReference type="InterPro" id="IPR013783">
    <property type="entry name" value="Ig-like_fold"/>
</dbReference>
<gene>
    <name evidence="1" type="ORF">CVU76_02760</name>
</gene>
<name>A0A2N2F3Y6_9BACT</name>
<dbReference type="Proteomes" id="UP000233417">
    <property type="component" value="Unassembled WGS sequence"/>
</dbReference>
<dbReference type="PANTHER" id="PTHR33307">
    <property type="entry name" value="ALPHA-RHAMNOSIDASE (EUROFUNG)"/>
    <property type="match status" value="1"/>
</dbReference>
<dbReference type="Pfam" id="PF25788">
    <property type="entry name" value="Ig_Rha78A_N"/>
    <property type="match status" value="3"/>
</dbReference>
<evidence type="ECO:0000313" key="2">
    <source>
        <dbReference type="Proteomes" id="UP000233417"/>
    </source>
</evidence>
<protein>
    <submittedName>
        <fullName evidence="1">Uncharacterized protein</fullName>
    </submittedName>
</protein>
<evidence type="ECO:0000313" key="1">
    <source>
        <dbReference type="EMBL" id="PKN02921.1"/>
    </source>
</evidence>
<dbReference type="AlphaFoldDB" id="A0A2N2F3Y6"/>
<sequence>MSYGTVGSSSNLPAYLSVIFGKSDSNIYVTEKNILMATELPPLGWTRYSDLDNYYVMGSSTYGNTGGSNLHFHSVSIYTGAPSSTLSIPPRSTYTQYFADSTHTHSVTANTTSVSNSPPSSSILYIKRKTSLLSNIGNEEVLNNFPNAPTALRTEGENNPSRVTDLTPEFSAIFNDPDTGDTGVFYQIQVNTSSSFNGTTMWDSGKTAISPIANGTRSPEISYNGNQLSLNGETYYWRIKFWDQRDFQEEGPWSATSAFTMNTTPLTPTDLLTESSINPIKVYDTTPEFSAVFNDPDTGDTGIHYQIQVSTVSNFTSTVWDSNQTSISAISNGARSPDISYGGTPLALDGTLYYWRIKFWDQAGTESSWSSTATFRMSANPYAPIELKVDGRTNPPLIDSARPTFYATHRDANEDNAIFVEINVNSNASFTGTIKWNTGKVSIDPVVHGAEYTVTYGGTQLLGDSTTYYWRIRFWDVDDNVSPWSATASFVDLFKYTRMNGIGMDGLQIN</sequence>
<reference evidence="1 2" key="1">
    <citation type="journal article" date="2017" name="ISME J.">
        <title>Potential for microbial H2 and metal transformations associated with novel bacteria and archaea in deep terrestrial subsurface sediments.</title>
        <authorList>
            <person name="Hernsdorf A.W."/>
            <person name="Amano Y."/>
            <person name="Miyakawa K."/>
            <person name="Ise K."/>
            <person name="Suzuki Y."/>
            <person name="Anantharaman K."/>
            <person name="Probst A."/>
            <person name="Burstein D."/>
            <person name="Thomas B.C."/>
            <person name="Banfield J.F."/>
        </authorList>
    </citation>
    <scope>NUCLEOTIDE SEQUENCE [LARGE SCALE GENOMIC DNA]</scope>
    <source>
        <strain evidence="1">HGW-Dojkabacteria-1</strain>
    </source>
</reference>